<dbReference type="Pfam" id="PF04909">
    <property type="entry name" value="Amidohydro_2"/>
    <property type="match status" value="1"/>
</dbReference>
<evidence type="ECO:0000313" key="3">
    <source>
        <dbReference type="EMBL" id="PWE27639.1"/>
    </source>
</evidence>
<dbReference type="Gene3D" id="3.20.20.140">
    <property type="entry name" value="Metal-dependent hydrolases"/>
    <property type="match status" value="1"/>
</dbReference>
<dbReference type="GO" id="GO:0016787">
    <property type="term" value="F:hydrolase activity"/>
    <property type="evidence" value="ECO:0007669"/>
    <property type="project" value="UniProtKB-KW"/>
</dbReference>
<dbReference type="GO" id="GO:0019748">
    <property type="term" value="P:secondary metabolic process"/>
    <property type="evidence" value="ECO:0007669"/>
    <property type="project" value="TreeGrafter"/>
</dbReference>
<dbReference type="PANTHER" id="PTHR21240">
    <property type="entry name" value="2-AMINO-3-CARBOXYLMUCONATE-6-SEMIALDEHYDE DECARBOXYLASE"/>
    <property type="match status" value="1"/>
</dbReference>
<gene>
    <name evidence="3" type="ORF">C4N9_16525</name>
</gene>
<comment type="caution">
    <text evidence="3">The sequence shown here is derived from an EMBL/GenBank/DDBJ whole genome shotgun (WGS) entry which is preliminary data.</text>
</comment>
<dbReference type="InterPro" id="IPR032465">
    <property type="entry name" value="ACMSD"/>
</dbReference>
<dbReference type="SUPFAM" id="SSF51556">
    <property type="entry name" value="Metallo-dependent hydrolases"/>
    <property type="match status" value="1"/>
</dbReference>
<evidence type="ECO:0000259" key="2">
    <source>
        <dbReference type="Pfam" id="PF04909"/>
    </source>
</evidence>
<dbReference type="Proteomes" id="UP000244940">
    <property type="component" value="Unassembled WGS sequence"/>
</dbReference>
<keyword evidence="3" id="KW-0378">Hydrolase</keyword>
<evidence type="ECO:0000313" key="4">
    <source>
        <dbReference type="Proteomes" id="UP000244940"/>
    </source>
</evidence>
<dbReference type="InterPro" id="IPR032466">
    <property type="entry name" value="Metal_Hydrolase"/>
</dbReference>
<dbReference type="GO" id="GO:0005737">
    <property type="term" value="C:cytoplasm"/>
    <property type="evidence" value="ECO:0007669"/>
    <property type="project" value="TreeGrafter"/>
</dbReference>
<keyword evidence="1" id="KW-0456">Lyase</keyword>
<dbReference type="GO" id="GO:0016831">
    <property type="term" value="F:carboxy-lyase activity"/>
    <property type="evidence" value="ECO:0007669"/>
    <property type="project" value="InterPro"/>
</dbReference>
<protein>
    <submittedName>
        <fullName evidence="3">Amidohydrolase</fullName>
    </submittedName>
</protein>
<keyword evidence="4" id="KW-1185">Reference proteome</keyword>
<dbReference type="InterPro" id="IPR006680">
    <property type="entry name" value="Amidohydro-rel"/>
</dbReference>
<dbReference type="PANTHER" id="PTHR21240:SF28">
    <property type="entry name" value="ISO-OROTATE DECARBOXYLASE (EUROFUNG)"/>
    <property type="match status" value="1"/>
</dbReference>
<feature type="domain" description="Amidohydrolase-related" evidence="2">
    <location>
        <begin position="10"/>
        <end position="316"/>
    </location>
</feature>
<evidence type="ECO:0000256" key="1">
    <source>
        <dbReference type="ARBA" id="ARBA00023239"/>
    </source>
</evidence>
<organism evidence="3 4">
    <name type="scientific">Pararhodobacter marinus</name>
    <dbReference type="NCBI Taxonomy" id="2184063"/>
    <lineage>
        <taxon>Bacteria</taxon>
        <taxon>Pseudomonadati</taxon>
        <taxon>Pseudomonadota</taxon>
        <taxon>Alphaproteobacteria</taxon>
        <taxon>Rhodobacterales</taxon>
        <taxon>Paracoccaceae</taxon>
        <taxon>Pararhodobacter</taxon>
    </lineage>
</organism>
<accession>A0A2U2C719</accession>
<reference evidence="3 4" key="1">
    <citation type="submission" date="2018-05" db="EMBL/GenBank/DDBJ databases">
        <title>Pararhodobacter marina sp. nov., isolated from deep-sea water of the Indian Ocean.</title>
        <authorList>
            <person name="Lai Q.Sr."/>
            <person name="Liu X."/>
            <person name="Shao Z."/>
        </authorList>
    </citation>
    <scope>NUCLEOTIDE SEQUENCE [LARGE SCALE GENOMIC DNA]</scope>
    <source>
        <strain evidence="3 4">CIC4N-9</strain>
    </source>
</reference>
<dbReference type="RefSeq" id="WP_109534450.1">
    <property type="nucleotide sequence ID" value="NZ_CAXPUO010000005.1"/>
</dbReference>
<dbReference type="AlphaFoldDB" id="A0A2U2C719"/>
<proteinExistence type="predicted"/>
<dbReference type="EMBL" id="QEYD01000010">
    <property type="protein sequence ID" value="PWE27639.1"/>
    <property type="molecule type" value="Genomic_DNA"/>
</dbReference>
<dbReference type="OrthoDB" id="149172at2"/>
<sequence>MAGVQTAGVIDVHAHVVLAETFGAAGTLGPEMGGQDGDAPWFRVGEYRLDGVRYAGSAFMDPALRLARMATAGIDFQVLSPNPLTYLHHVPAAVAIRFCRIHNDALACQVAAYPERLAGLAALPMQDIGAAVEEFHRAVGDLGLWGAAIGTDMPHRLDDAGMDRLYDACVSRDVPLFLHPGPAGIDGPAGDPNLKDYDLDVVIGFAAQETLAVARLIFGGVLDRHPALDICLSHGGGSTAFLAGRMAQAMRKRPWSPPDHRKDGAFEERLARLWFDNHLNRAESLSLLTDLVGEDRLVFGTNFAGWDAPEDLGTHTPPAHLADNARRLLRRP</sequence>
<name>A0A2U2C719_9RHOB</name>
<dbReference type="GeneID" id="94366502"/>